<dbReference type="PANTHER" id="PTHR43591">
    <property type="entry name" value="METHYLTRANSFERASE"/>
    <property type="match status" value="1"/>
</dbReference>
<organism evidence="3 4">
    <name type="scientific">Aspergillus steynii IBT 23096</name>
    <dbReference type="NCBI Taxonomy" id="1392250"/>
    <lineage>
        <taxon>Eukaryota</taxon>
        <taxon>Fungi</taxon>
        <taxon>Dikarya</taxon>
        <taxon>Ascomycota</taxon>
        <taxon>Pezizomycotina</taxon>
        <taxon>Eurotiomycetes</taxon>
        <taxon>Eurotiomycetidae</taxon>
        <taxon>Eurotiales</taxon>
        <taxon>Aspergillaceae</taxon>
        <taxon>Aspergillus</taxon>
        <taxon>Aspergillus subgen. Circumdati</taxon>
    </lineage>
</organism>
<dbReference type="CDD" id="cd02440">
    <property type="entry name" value="AdoMet_MTases"/>
    <property type="match status" value="2"/>
</dbReference>
<feature type="domain" description="Methyltransferase type 11" evidence="1">
    <location>
        <begin position="263"/>
        <end position="348"/>
    </location>
</feature>
<dbReference type="RefSeq" id="XP_024701884.1">
    <property type="nucleotide sequence ID" value="XM_024853466.1"/>
</dbReference>
<dbReference type="InterPro" id="IPR041698">
    <property type="entry name" value="Methyltransf_25"/>
</dbReference>
<dbReference type="VEuPathDB" id="FungiDB:P170DRAFT_477462"/>
<comment type="caution">
    <text evidence="3">The sequence shown here is derived from an EMBL/GenBank/DDBJ whole genome shotgun (WGS) entry which is preliminary data.</text>
</comment>
<dbReference type="Proteomes" id="UP000234275">
    <property type="component" value="Unassembled WGS sequence"/>
</dbReference>
<dbReference type="GO" id="GO:0008757">
    <property type="term" value="F:S-adenosylmethionine-dependent methyltransferase activity"/>
    <property type="evidence" value="ECO:0007669"/>
    <property type="project" value="InterPro"/>
</dbReference>
<name>A0A2I2G124_9EURO</name>
<dbReference type="GO" id="GO:0032259">
    <property type="term" value="P:methylation"/>
    <property type="evidence" value="ECO:0007669"/>
    <property type="project" value="UniProtKB-KW"/>
</dbReference>
<dbReference type="EMBL" id="MSFO01000006">
    <property type="protein sequence ID" value="PLB46582.1"/>
    <property type="molecule type" value="Genomic_DNA"/>
</dbReference>
<dbReference type="STRING" id="1392250.A0A2I2G124"/>
<feature type="domain" description="Methyltransferase" evidence="2">
    <location>
        <begin position="37"/>
        <end position="126"/>
    </location>
</feature>
<dbReference type="Gene3D" id="3.40.50.150">
    <property type="entry name" value="Vaccinia Virus protein VP39"/>
    <property type="match status" value="2"/>
</dbReference>
<dbReference type="AlphaFoldDB" id="A0A2I2G124"/>
<keyword evidence="3" id="KW-0489">Methyltransferase</keyword>
<evidence type="ECO:0000313" key="3">
    <source>
        <dbReference type="EMBL" id="PLB46582.1"/>
    </source>
</evidence>
<dbReference type="SUPFAM" id="SSF53335">
    <property type="entry name" value="S-adenosyl-L-methionine-dependent methyltransferases"/>
    <property type="match status" value="2"/>
</dbReference>
<dbReference type="GeneID" id="36561164"/>
<dbReference type="InterPro" id="IPR029063">
    <property type="entry name" value="SAM-dependent_MTases_sf"/>
</dbReference>
<dbReference type="PANTHER" id="PTHR43591:SF24">
    <property type="entry name" value="2-METHOXY-6-POLYPRENYL-1,4-BENZOQUINOL METHYLASE, MITOCHONDRIAL"/>
    <property type="match status" value="1"/>
</dbReference>
<dbReference type="Pfam" id="PF13649">
    <property type="entry name" value="Methyltransf_25"/>
    <property type="match status" value="1"/>
</dbReference>
<evidence type="ECO:0000259" key="1">
    <source>
        <dbReference type="Pfam" id="PF08241"/>
    </source>
</evidence>
<evidence type="ECO:0000313" key="4">
    <source>
        <dbReference type="Proteomes" id="UP000234275"/>
    </source>
</evidence>
<proteinExistence type="predicted"/>
<evidence type="ECO:0000259" key="2">
    <source>
        <dbReference type="Pfam" id="PF13649"/>
    </source>
</evidence>
<sequence length="483" mass="53504">MGSNIETLFDPAGILNNERTSQLVRALVEGVPPESKVLSVGCTTSLPILSLLSSASHHIYGIDGSQKTLDFAQTQVSGQFEQAPAVEYLPQSSFDVILGIFSLHEMNRAQVRSLVFKMGDWLKPGGFILLATSPIDYLDTESRHNIVDDCIRDYPLNLFGNSVHSTLFSRNEWISMFEKAGVSLDNEAYLTVSATADRPSQHHSFMSFRKSVKHSILGPYPLPEEYRGPIPLSEAAWKPFVDRLVRDEFDFVLQVLESNQQVLDVGSGYGKLPIEVAARTGKAYSIEPNADRNSIQTANARDRGVEIAQGSAENIPYPDAHFDAVVAMWVMHYVQDLEKSLREIVRVTDRSAPNSRIVIVQGAPDNEIIDLMNTVCAPLSASNPLPNHQGYLLHKAAEVFAACEFGNITFHRVDAYCEFTEQDLSDRCEQAAGVIAGLWCLDDSNFNGMKQALIPRLRFHFLDRPHAIGDQVAVLVARPSEDV</sequence>
<accession>A0A2I2G124</accession>
<reference evidence="3 4" key="1">
    <citation type="submission" date="2016-12" db="EMBL/GenBank/DDBJ databases">
        <title>The genomes of Aspergillus section Nigri reveals drivers in fungal speciation.</title>
        <authorList>
            <consortium name="DOE Joint Genome Institute"/>
            <person name="Vesth T.C."/>
            <person name="Nybo J."/>
            <person name="Theobald S."/>
            <person name="Brandl J."/>
            <person name="Frisvad J.C."/>
            <person name="Nielsen K.F."/>
            <person name="Lyhne E.K."/>
            <person name="Kogle M.E."/>
            <person name="Kuo A."/>
            <person name="Riley R."/>
            <person name="Clum A."/>
            <person name="Nolan M."/>
            <person name="Lipzen A."/>
            <person name="Salamov A."/>
            <person name="Henrissat B."/>
            <person name="Wiebenga A."/>
            <person name="De Vries R.P."/>
            <person name="Grigoriev I.V."/>
            <person name="Mortensen U.H."/>
            <person name="Andersen M.R."/>
            <person name="Baker S.E."/>
        </authorList>
    </citation>
    <scope>NUCLEOTIDE SEQUENCE [LARGE SCALE GENOMIC DNA]</scope>
    <source>
        <strain evidence="3 4">IBT 23096</strain>
    </source>
</reference>
<keyword evidence="4" id="KW-1185">Reference proteome</keyword>
<gene>
    <name evidence="3" type="ORF">P170DRAFT_477462</name>
</gene>
<dbReference type="InterPro" id="IPR013216">
    <property type="entry name" value="Methyltransf_11"/>
</dbReference>
<keyword evidence="3" id="KW-0808">Transferase</keyword>
<protein>
    <submittedName>
        <fullName evidence="3">Putative 2-heptaprenyl-1,4-naphthoquinone methyltransferase</fullName>
    </submittedName>
</protein>
<dbReference type="OrthoDB" id="540004at2759"/>
<dbReference type="Pfam" id="PF08241">
    <property type="entry name" value="Methyltransf_11"/>
    <property type="match status" value="1"/>
</dbReference>